<feature type="transmembrane region" description="Helical" evidence="7">
    <location>
        <begin position="381"/>
        <end position="402"/>
    </location>
</feature>
<gene>
    <name evidence="9" type="ORF">GKJPGBOP_07932</name>
</gene>
<keyword evidence="2" id="KW-0813">Transport</keyword>
<sequence>MNASPATTEPKSAVARRSGSTTRRVLLASTVGSAIEWYDFYLYSTASVLIIGPLFFPGSSPTATVLATFATYAAGFVARPLGGVIIGHFGDRVGRKNMLALTLLVMGLATFLVGVLPTYEQAGILAPALLVTLRILQGIGIGGEWGGAVLMSAEYAPPGRKGLWTAFPAAGFPLGLLGSTAVIELVLRMPEPQLRAWGWRLPFLASIALVALGVVVRRKVAESPEYVRAKRTTAVSALPVRDVLRHTPGKVVRGALAALGLAVIVSTFTVQLFTAASAGQQHTARSVLLLGLAAGALAEALMLPAFGALSDRWGRRPVILSGYAICALLAVPAPYWLASGEPWLVIMTFVLAMGAGHAAVYGAFASFLVEMFPVQQRYSALAVTYQLGATIASFSPLVATAVAGSERATLPGILIMIGCLALASAAVASSRPET</sequence>
<feature type="transmembrane region" description="Helical" evidence="7">
    <location>
        <begin position="251"/>
        <end position="274"/>
    </location>
</feature>
<dbReference type="InterPro" id="IPR036259">
    <property type="entry name" value="MFS_trans_sf"/>
</dbReference>
<dbReference type="Gene3D" id="1.20.1250.20">
    <property type="entry name" value="MFS general substrate transporter like domains"/>
    <property type="match status" value="2"/>
</dbReference>
<keyword evidence="4 7" id="KW-0812">Transmembrane</keyword>
<feature type="transmembrane region" description="Helical" evidence="7">
    <location>
        <begin position="98"/>
        <end position="119"/>
    </location>
</feature>
<dbReference type="Proteomes" id="UP000286746">
    <property type="component" value="Unassembled WGS sequence"/>
</dbReference>
<keyword evidence="5 7" id="KW-1133">Transmembrane helix</keyword>
<dbReference type="EMBL" id="BHZD01000001">
    <property type="protein sequence ID" value="GCD48136.1"/>
    <property type="molecule type" value="Genomic_DNA"/>
</dbReference>
<evidence type="ECO:0000256" key="7">
    <source>
        <dbReference type="SAM" id="Phobius"/>
    </source>
</evidence>
<evidence type="ECO:0000256" key="3">
    <source>
        <dbReference type="ARBA" id="ARBA00022475"/>
    </source>
</evidence>
<feature type="transmembrane region" description="Helical" evidence="7">
    <location>
        <begin position="408"/>
        <end position="428"/>
    </location>
</feature>
<organism evidence="9 10">
    <name type="scientific">Streptomyces paromomycinus</name>
    <name type="common">Streptomyces rimosus subsp. paromomycinus</name>
    <dbReference type="NCBI Taxonomy" id="92743"/>
    <lineage>
        <taxon>Bacteria</taxon>
        <taxon>Bacillati</taxon>
        <taxon>Actinomycetota</taxon>
        <taxon>Actinomycetes</taxon>
        <taxon>Kitasatosporales</taxon>
        <taxon>Streptomycetaceae</taxon>
        <taxon>Streptomyces</taxon>
    </lineage>
</organism>
<dbReference type="Pfam" id="PF07690">
    <property type="entry name" value="MFS_1"/>
    <property type="match status" value="1"/>
</dbReference>
<feature type="transmembrane region" description="Helical" evidence="7">
    <location>
        <begin position="40"/>
        <end position="59"/>
    </location>
</feature>
<evidence type="ECO:0000256" key="2">
    <source>
        <dbReference type="ARBA" id="ARBA00022448"/>
    </source>
</evidence>
<protein>
    <submittedName>
        <fullName evidence="9">MFS transporter</fullName>
    </submittedName>
</protein>
<feature type="transmembrane region" description="Helical" evidence="7">
    <location>
        <begin position="125"/>
        <end position="151"/>
    </location>
</feature>
<feature type="transmembrane region" description="Helical" evidence="7">
    <location>
        <begin position="199"/>
        <end position="216"/>
    </location>
</feature>
<comment type="subcellular location">
    <subcellularLocation>
        <location evidence="1">Cell membrane</location>
        <topology evidence="1">Multi-pass membrane protein</topology>
    </subcellularLocation>
</comment>
<feature type="transmembrane region" description="Helical" evidence="7">
    <location>
        <begin position="286"/>
        <end position="306"/>
    </location>
</feature>
<dbReference type="GO" id="GO:0005886">
    <property type="term" value="C:plasma membrane"/>
    <property type="evidence" value="ECO:0007669"/>
    <property type="project" value="UniProtKB-SubCell"/>
</dbReference>
<keyword evidence="3" id="KW-1003">Cell membrane</keyword>
<proteinExistence type="predicted"/>
<dbReference type="PANTHER" id="PTHR43045:SF1">
    <property type="entry name" value="SHIKIMATE TRANSPORTER"/>
    <property type="match status" value="1"/>
</dbReference>
<keyword evidence="10" id="KW-1185">Reference proteome</keyword>
<feature type="transmembrane region" description="Helical" evidence="7">
    <location>
        <begin position="318"/>
        <end position="337"/>
    </location>
</feature>
<keyword evidence="6 7" id="KW-0472">Membrane</keyword>
<feature type="transmembrane region" description="Helical" evidence="7">
    <location>
        <begin position="65"/>
        <end position="86"/>
    </location>
</feature>
<accession>A0A401WFN4</accession>
<dbReference type="AlphaFoldDB" id="A0A401WFN4"/>
<name>A0A401WFN4_STREY</name>
<dbReference type="PANTHER" id="PTHR43045">
    <property type="entry name" value="SHIKIMATE TRANSPORTER"/>
    <property type="match status" value="1"/>
</dbReference>
<dbReference type="RefSeq" id="WP_170251988.1">
    <property type="nucleotide sequence ID" value="NZ_BHZD01000001.1"/>
</dbReference>
<evidence type="ECO:0000313" key="9">
    <source>
        <dbReference type="EMBL" id="GCD48136.1"/>
    </source>
</evidence>
<feature type="transmembrane region" description="Helical" evidence="7">
    <location>
        <begin position="343"/>
        <end position="369"/>
    </location>
</feature>
<dbReference type="SUPFAM" id="SSF103473">
    <property type="entry name" value="MFS general substrate transporter"/>
    <property type="match status" value="1"/>
</dbReference>
<evidence type="ECO:0000313" key="10">
    <source>
        <dbReference type="Proteomes" id="UP000286746"/>
    </source>
</evidence>
<evidence type="ECO:0000256" key="6">
    <source>
        <dbReference type="ARBA" id="ARBA00023136"/>
    </source>
</evidence>
<evidence type="ECO:0000256" key="5">
    <source>
        <dbReference type="ARBA" id="ARBA00022989"/>
    </source>
</evidence>
<reference evidence="9 10" key="1">
    <citation type="submission" date="2018-11" db="EMBL/GenBank/DDBJ databases">
        <title>Whole genome sequence of Streptomyces paromomycinus NBRC 15454(T).</title>
        <authorList>
            <person name="Komaki H."/>
            <person name="Tamura T."/>
        </authorList>
    </citation>
    <scope>NUCLEOTIDE SEQUENCE [LARGE SCALE GENOMIC DNA]</scope>
    <source>
        <strain evidence="9 10">NBRC 15454</strain>
    </source>
</reference>
<evidence type="ECO:0000256" key="4">
    <source>
        <dbReference type="ARBA" id="ARBA00022692"/>
    </source>
</evidence>
<feature type="domain" description="Major facilitator superfamily (MFS) profile" evidence="8">
    <location>
        <begin position="25"/>
        <end position="434"/>
    </location>
</feature>
<dbReference type="GO" id="GO:0022857">
    <property type="term" value="F:transmembrane transporter activity"/>
    <property type="evidence" value="ECO:0007669"/>
    <property type="project" value="InterPro"/>
</dbReference>
<dbReference type="InterPro" id="IPR011701">
    <property type="entry name" value="MFS"/>
</dbReference>
<evidence type="ECO:0000259" key="8">
    <source>
        <dbReference type="PROSITE" id="PS50850"/>
    </source>
</evidence>
<evidence type="ECO:0000256" key="1">
    <source>
        <dbReference type="ARBA" id="ARBA00004651"/>
    </source>
</evidence>
<comment type="caution">
    <text evidence="9">The sequence shown here is derived from an EMBL/GenBank/DDBJ whole genome shotgun (WGS) entry which is preliminary data.</text>
</comment>
<dbReference type="PROSITE" id="PS50850">
    <property type="entry name" value="MFS"/>
    <property type="match status" value="1"/>
</dbReference>
<feature type="transmembrane region" description="Helical" evidence="7">
    <location>
        <begin position="163"/>
        <end position="187"/>
    </location>
</feature>
<dbReference type="InterPro" id="IPR020846">
    <property type="entry name" value="MFS_dom"/>
</dbReference>